<dbReference type="Pfam" id="PF12010">
    <property type="entry name" value="DUF3502"/>
    <property type="match status" value="1"/>
</dbReference>
<evidence type="ECO:0000259" key="2">
    <source>
        <dbReference type="PROSITE" id="PS50008"/>
    </source>
</evidence>
<name>A0ABT6TEC3_9BACL</name>
<dbReference type="InterPro" id="IPR050490">
    <property type="entry name" value="Bact_solute-bd_prot1"/>
</dbReference>
<dbReference type="InterPro" id="IPR001711">
    <property type="entry name" value="PLipase_C_Pinositol-sp_Y"/>
</dbReference>
<dbReference type="PANTHER" id="PTHR43649:SF17">
    <property type="entry name" value="ABC TRANSPORTER SOLUTE BINDING PROTEIN-SUGAR TRANSPORT"/>
    <property type="match status" value="1"/>
</dbReference>
<reference evidence="3" key="1">
    <citation type="submission" date="2023-04" db="EMBL/GenBank/DDBJ databases">
        <title>Comparative genomic analysis of Cohnella hashimotonis sp. nov., isolated from the International Space Station.</title>
        <authorList>
            <person name="Venkateswaran K."/>
            <person name="Simpson A."/>
        </authorList>
    </citation>
    <scope>NUCLEOTIDE SEQUENCE</scope>
    <source>
        <strain evidence="3">F6_2S_P_1</strain>
    </source>
</reference>
<evidence type="ECO:0000313" key="3">
    <source>
        <dbReference type="EMBL" id="MDI4645172.1"/>
    </source>
</evidence>
<dbReference type="PROSITE" id="PS51257">
    <property type="entry name" value="PROKAR_LIPOPROTEIN"/>
    <property type="match status" value="1"/>
</dbReference>
<protein>
    <submittedName>
        <fullName evidence="3">ABC transporter substrate-binding protein</fullName>
    </submittedName>
</protein>
<dbReference type="RefSeq" id="WP_282908123.1">
    <property type="nucleotide sequence ID" value="NZ_JAGRPV010000001.1"/>
</dbReference>
<dbReference type="InterPro" id="IPR022627">
    <property type="entry name" value="DUF3502"/>
</dbReference>
<sequence length="508" mass="56707">MKLARSVLLLLILLPLLSVSCTFSNDKANRTSSEGSEPKEEGLQSLEPYELVMAFPTFSNPKDMQLVEDELNKITRKKINTSVKFLTNTATAYVQRMPLLLAGNEKLDILVSGFGQYYAQVGKGQLHPLNRLLNDYGQGVKQAVISQSPLYLEATYVNGESYGVPSIRDLATDYGFIMRKDLAEKYDIDVAAMKNLDDVEAVLKILREKEPKLTLAKSSDTTIGLYFERIWDNLGDNLGVVMFNDENLKVVNGFESEEYKEIVTRLHHWYKAGFISRDAAVSTIGGAAEVKAGTAYGYLAQMKPGYEAQESKASGYEMVAVRLMPPTSSTGNITGLVWSIADQSENPERAMMFLNLMYSDPEVINLLSWGIEGKHYVKVEGKDHVIDFPKGVNVINSGFQLNMGWMFGNPLLSYVWNGEDPLIWKKLSNFNRSARTSPVMGFSFNPDPVKAQILAATDVLNQYRIAFETGVVSPNKLPEFNAALKASGLNVIIAEKQKQLDEWRARFH</sequence>
<dbReference type="PANTHER" id="PTHR43649">
    <property type="entry name" value="ARABINOSE-BINDING PROTEIN-RELATED"/>
    <property type="match status" value="1"/>
</dbReference>
<feature type="signal peptide" evidence="1">
    <location>
        <begin position="1"/>
        <end position="24"/>
    </location>
</feature>
<dbReference type="Proteomes" id="UP001161691">
    <property type="component" value="Unassembled WGS sequence"/>
</dbReference>
<keyword evidence="1" id="KW-0732">Signal</keyword>
<gene>
    <name evidence="3" type="ORF">KB449_09385</name>
</gene>
<dbReference type="InterPro" id="IPR006059">
    <property type="entry name" value="SBP"/>
</dbReference>
<accession>A0ABT6TEC3</accession>
<feature type="chain" id="PRO_5046823057" evidence="1">
    <location>
        <begin position="25"/>
        <end position="508"/>
    </location>
</feature>
<dbReference type="EMBL" id="JAGRPV010000001">
    <property type="protein sequence ID" value="MDI4645172.1"/>
    <property type="molecule type" value="Genomic_DNA"/>
</dbReference>
<feature type="domain" description="PI-PLC Y-box" evidence="2">
    <location>
        <begin position="388"/>
        <end position="450"/>
    </location>
</feature>
<proteinExistence type="predicted"/>
<dbReference type="SUPFAM" id="SSF53850">
    <property type="entry name" value="Periplasmic binding protein-like II"/>
    <property type="match status" value="1"/>
</dbReference>
<keyword evidence="4" id="KW-1185">Reference proteome</keyword>
<evidence type="ECO:0000313" key="4">
    <source>
        <dbReference type="Proteomes" id="UP001161691"/>
    </source>
</evidence>
<dbReference type="PROSITE" id="PS50008">
    <property type="entry name" value="PIPLC_Y_DOMAIN"/>
    <property type="match status" value="1"/>
</dbReference>
<dbReference type="Pfam" id="PF01547">
    <property type="entry name" value="SBP_bac_1"/>
    <property type="match status" value="1"/>
</dbReference>
<comment type="caution">
    <text evidence="3">The sequence shown here is derived from an EMBL/GenBank/DDBJ whole genome shotgun (WGS) entry which is preliminary data.</text>
</comment>
<dbReference type="Gene3D" id="3.40.190.10">
    <property type="entry name" value="Periplasmic binding protein-like II"/>
    <property type="match status" value="2"/>
</dbReference>
<organism evidence="3 4">
    <name type="scientific">Cohnella hashimotonis</name>
    <dbReference type="NCBI Taxonomy" id="2826895"/>
    <lineage>
        <taxon>Bacteria</taxon>
        <taxon>Bacillati</taxon>
        <taxon>Bacillota</taxon>
        <taxon>Bacilli</taxon>
        <taxon>Bacillales</taxon>
        <taxon>Paenibacillaceae</taxon>
        <taxon>Cohnella</taxon>
    </lineage>
</organism>
<evidence type="ECO:0000256" key="1">
    <source>
        <dbReference type="SAM" id="SignalP"/>
    </source>
</evidence>